<organism evidence="6 7">
    <name type="scientific">Faecalibacterium faecis</name>
    <dbReference type="NCBI Taxonomy" id="3133157"/>
    <lineage>
        <taxon>Bacteria</taxon>
        <taxon>Bacillati</taxon>
        <taxon>Bacillota</taxon>
        <taxon>Clostridia</taxon>
        <taxon>Eubacteriales</taxon>
        <taxon>Oscillospiraceae</taxon>
        <taxon>Faecalibacterium</taxon>
    </lineage>
</organism>
<evidence type="ECO:0000256" key="3">
    <source>
        <dbReference type="ARBA" id="ARBA00023125"/>
    </source>
</evidence>
<dbReference type="Gene3D" id="3.40.190.10">
    <property type="entry name" value="Periplasmic binding protein-like II"/>
    <property type="match status" value="2"/>
</dbReference>
<gene>
    <name evidence="6" type="ORF">WMO17_10900</name>
</gene>
<dbReference type="InterPro" id="IPR005119">
    <property type="entry name" value="LysR_subst-bd"/>
</dbReference>
<evidence type="ECO:0000256" key="4">
    <source>
        <dbReference type="ARBA" id="ARBA00023163"/>
    </source>
</evidence>
<keyword evidence="7" id="KW-1185">Reference proteome</keyword>
<dbReference type="Gene3D" id="1.10.10.10">
    <property type="entry name" value="Winged helix-like DNA-binding domain superfamily/Winged helix DNA-binding domain"/>
    <property type="match status" value="1"/>
</dbReference>
<keyword evidence="4" id="KW-0804">Transcription</keyword>
<accession>A0ABV1BRB8</accession>
<protein>
    <submittedName>
        <fullName evidence="6">LysR family transcriptional regulator</fullName>
    </submittedName>
</protein>
<dbReference type="PANTHER" id="PTHR30346:SF0">
    <property type="entry name" value="HCA OPERON TRANSCRIPTIONAL ACTIVATOR HCAR"/>
    <property type="match status" value="1"/>
</dbReference>
<name>A0ABV1BRB8_9FIRM</name>
<sequence>MMYNTQLETFLKVAESGSFSKTAELLYITPPAVTKQINLLEEDLGLTLFVRTHRGLKLTPAGQSLYKDTSYLITYCAASLERARNATSPAEKTVRIGVSPMTPQPLVDVWPEIQRRCPDIRFQMIPFSNTPANAKNILKNLGQNIDVLGGIFDDTFLKQRQCAGTRLSMEPLCCAVSLYHPLASKKILEIEDIYGRDLLMMQRGWNTDMDGLRDYLTLEHPQVHIVDFDFYDMEVFNRCESDKSVLIGIRAWKNVHPMMKMLDVNWDYKVPYGLLHAEKPAPAVMQFVKAMKTALNATQ</sequence>
<evidence type="ECO:0000313" key="6">
    <source>
        <dbReference type="EMBL" id="MEQ2377842.1"/>
    </source>
</evidence>
<keyword evidence="2" id="KW-0805">Transcription regulation</keyword>
<feature type="domain" description="HTH lysR-type" evidence="5">
    <location>
        <begin position="2"/>
        <end position="59"/>
    </location>
</feature>
<evidence type="ECO:0000259" key="5">
    <source>
        <dbReference type="PROSITE" id="PS50931"/>
    </source>
</evidence>
<evidence type="ECO:0000313" key="7">
    <source>
        <dbReference type="Proteomes" id="UP001496146"/>
    </source>
</evidence>
<dbReference type="InterPro" id="IPR036388">
    <property type="entry name" value="WH-like_DNA-bd_sf"/>
</dbReference>
<dbReference type="InterPro" id="IPR000847">
    <property type="entry name" value="LysR_HTH_N"/>
</dbReference>
<evidence type="ECO:0000256" key="1">
    <source>
        <dbReference type="ARBA" id="ARBA00009437"/>
    </source>
</evidence>
<dbReference type="SUPFAM" id="SSF46785">
    <property type="entry name" value="Winged helix' DNA-binding domain"/>
    <property type="match status" value="1"/>
</dbReference>
<dbReference type="Pfam" id="PF03466">
    <property type="entry name" value="LysR_substrate"/>
    <property type="match status" value="1"/>
</dbReference>
<comment type="caution">
    <text evidence="6">The sequence shown here is derived from an EMBL/GenBank/DDBJ whole genome shotgun (WGS) entry which is preliminary data.</text>
</comment>
<dbReference type="Pfam" id="PF00126">
    <property type="entry name" value="HTH_1"/>
    <property type="match status" value="1"/>
</dbReference>
<dbReference type="PRINTS" id="PR00039">
    <property type="entry name" value="HTHLYSR"/>
</dbReference>
<dbReference type="CDD" id="cd05466">
    <property type="entry name" value="PBP2_LTTR_substrate"/>
    <property type="match status" value="1"/>
</dbReference>
<dbReference type="Proteomes" id="UP001496146">
    <property type="component" value="Unassembled WGS sequence"/>
</dbReference>
<dbReference type="InterPro" id="IPR036390">
    <property type="entry name" value="WH_DNA-bd_sf"/>
</dbReference>
<dbReference type="SUPFAM" id="SSF53850">
    <property type="entry name" value="Periplasmic binding protein-like II"/>
    <property type="match status" value="1"/>
</dbReference>
<proteinExistence type="inferred from homology"/>
<dbReference type="RefSeq" id="WP_349138086.1">
    <property type="nucleotide sequence ID" value="NZ_JBBMEP010000021.1"/>
</dbReference>
<dbReference type="PANTHER" id="PTHR30346">
    <property type="entry name" value="TRANSCRIPTIONAL DUAL REGULATOR HCAR-RELATED"/>
    <property type="match status" value="1"/>
</dbReference>
<dbReference type="PROSITE" id="PS50931">
    <property type="entry name" value="HTH_LYSR"/>
    <property type="match status" value="1"/>
</dbReference>
<reference evidence="6 7" key="1">
    <citation type="submission" date="2024-03" db="EMBL/GenBank/DDBJ databases">
        <title>Human intestinal bacterial collection.</title>
        <authorList>
            <person name="Pauvert C."/>
            <person name="Hitch T.C.A."/>
            <person name="Clavel T."/>
        </authorList>
    </citation>
    <scope>NUCLEOTIDE SEQUENCE [LARGE SCALE GENOMIC DNA]</scope>
    <source>
        <strain evidence="6 7">CLA-JM-H7-B</strain>
    </source>
</reference>
<keyword evidence="3" id="KW-0238">DNA-binding</keyword>
<dbReference type="EMBL" id="JBBMEP010000021">
    <property type="protein sequence ID" value="MEQ2377842.1"/>
    <property type="molecule type" value="Genomic_DNA"/>
</dbReference>
<evidence type="ECO:0000256" key="2">
    <source>
        <dbReference type="ARBA" id="ARBA00023015"/>
    </source>
</evidence>
<comment type="similarity">
    <text evidence="1">Belongs to the LysR transcriptional regulatory family.</text>
</comment>